<organism evidence="9 10">
    <name type="scientific">Zootermopsis nevadensis</name>
    <name type="common">Dampwood termite</name>
    <dbReference type="NCBI Taxonomy" id="136037"/>
    <lineage>
        <taxon>Eukaryota</taxon>
        <taxon>Metazoa</taxon>
        <taxon>Ecdysozoa</taxon>
        <taxon>Arthropoda</taxon>
        <taxon>Hexapoda</taxon>
        <taxon>Insecta</taxon>
        <taxon>Pterygota</taxon>
        <taxon>Neoptera</taxon>
        <taxon>Polyneoptera</taxon>
        <taxon>Dictyoptera</taxon>
        <taxon>Blattodea</taxon>
        <taxon>Blattoidea</taxon>
        <taxon>Termitoidae</taxon>
        <taxon>Termopsidae</taxon>
        <taxon>Zootermopsis</taxon>
    </lineage>
</organism>
<feature type="transmembrane region" description="Helical" evidence="8">
    <location>
        <begin position="211"/>
        <end position="233"/>
    </location>
</feature>
<dbReference type="AlphaFoldDB" id="A0A067R762"/>
<keyword evidence="7 8" id="KW-0807">Transducer</keyword>
<evidence type="ECO:0000256" key="4">
    <source>
        <dbReference type="ARBA" id="ARBA00022989"/>
    </source>
</evidence>
<keyword evidence="2 8" id="KW-1003">Cell membrane</keyword>
<dbReference type="GO" id="GO:0050909">
    <property type="term" value="P:sensory perception of taste"/>
    <property type="evidence" value="ECO:0007669"/>
    <property type="project" value="InterPro"/>
</dbReference>
<comment type="caution">
    <text evidence="8">Lacks conserved residue(s) required for the propagation of feature annotation.</text>
</comment>
<feature type="transmembrane region" description="Helical" evidence="8">
    <location>
        <begin position="184"/>
        <end position="205"/>
    </location>
</feature>
<keyword evidence="6 8" id="KW-0675">Receptor</keyword>
<evidence type="ECO:0000256" key="2">
    <source>
        <dbReference type="ARBA" id="ARBA00022475"/>
    </source>
</evidence>
<comment type="subcellular location">
    <subcellularLocation>
        <location evidence="1 8">Cell membrane</location>
        <topology evidence="1 8">Multi-pass membrane protein</topology>
    </subcellularLocation>
</comment>
<dbReference type="Pfam" id="PF08395">
    <property type="entry name" value="7tm_7"/>
    <property type="match status" value="1"/>
</dbReference>
<comment type="similarity">
    <text evidence="8">Belongs to the insect chemoreceptor superfamily. Gustatory receptor (GR) family.</text>
</comment>
<protein>
    <recommendedName>
        <fullName evidence="8">Gustatory receptor</fullName>
    </recommendedName>
</protein>
<dbReference type="GO" id="GO:0030425">
    <property type="term" value="C:dendrite"/>
    <property type="evidence" value="ECO:0007669"/>
    <property type="project" value="TreeGrafter"/>
</dbReference>
<dbReference type="InterPro" id="IPR013604">
    <property type="entry name" value="7TM_chemorcpt"/>
</dbReference>
<gene>
    <name evidence="9" type="ORF">L798_06245</name>
</gene>
<dbReference type="STRING" id="136037.A0A067R762"/>
<dbReference type="eggNOG" id="ENOG502SPS2">
    <property type="taxonomic scope" value="Eukaryota"/>
</dbReference>
<dbReference type="GO" id="GO:0007165">
    <property type="term" value="P:signal transduction"/>
    <property type="evidence" value="ECO:0007669"/>
    <property type="project" value="UniProtKB-KW"/>
</dbReference>
<dbReference type="GO" id="GO:0043025">
    <property type="term" value="C:neuronal cell body"/>
    <property type="evidence" value="ECO:0007669"/>
    <property type="project" value="TreeGrafter"/>
</dbReference>
<feature type="transmembrane region" description="Helical" evidence="8">
    <location>
        <begin position="82"/>
        <end position="108"/>
    </location>
</feature>
<dbReference type="GO" id="GO:0030424">
    <property type="term" value="C:axon"/>
    <property type="evidence" value="ECO:0007669"/>
    <property type="project" value="TreeGrafter"/>
</dbReference>
<evidence type="ECO:0000256" key="7">
    <source>
        <dbReference type="ARBA" id="ARBA00023224"/>
    </source>
</evidence>
<dbReference type="PANTHER" id="PTHR21143">
    <property type="entry name" value="INVERTEBRATE GUSTATORY RECEPTOR"/>
    <property type="match status" value="1"/>
</dbReference>
<evidence type="ECO:0000256" key="6">
    <source>
        <dbReference type="ARBA" id="ARBA00023170"/>
    </source>
</evidence>
<dbReference type="GO" id="GO:0005886">
    <property type="term" value="C:plasma membrane"/>
    <property type="evidence" value="ECO:0007669"/>
    <property type="project" value="UniProtKB-SubCell"/>
</dbReference>
<accession>A0A067R762</accession>
<sequence>MLKIKRKKEKFMKISKGDILRTTQGNAIRIGVSSADIPQLSYLQLNNKRPNANSYYEEMKPLFFTLKIFGLMPYHVTSKGQVAFEFISAPMLYSAVMVTGIVISSVVTLRDSFQRAYARNVSSFECDIAEMTFSTGYVFLIVMPCVRFLEYRKITRFINDWGNLQTDFTRITGKSLALGLRRKVHLTIAALLLWVAALGVSLRLTSLGLRWWQITATLLCSSVTWIMSWLFTFTCLGLNSAARIIADEISLEVANKGVGRTEKIAQYKFLWLRLSYLTQDLGNSMGFSYGALIVLCFAAQVLSCYGFLSSIGQGIKLTQVTLAAATTFIGLLLFCICSAANCATQQVGSKFQARLYTLIQQNPSASFQTSNEIQLFISTISSNPPAINLSGFVVLDRGVNTALISQMVTYLIVLMQFQLSSLDAKGDLNYTNS</sequence>
<evidence type="ECO:0000256" key="1">
    <source>
        <dbReference type="ARBA" id="ARBA00004651"/>
    </source>
</evidence>
<dbReference type="PANTHER" id="PTHR21143:SF121">
    <property type="entry name" value="GUSTATORY AND ODORANT RECEPTOR 21A"/>
    <property type="match status" value="1"/>
</dbReference>
<reference evidence="9 10" key="1">
    <citation type="journal article" date="2014" name="Nat. Commun.">
        <title>Molecular traces of alternative social organization in a termite genome.</title>
        <authorList>
            <person name="Terrapon N."/>
            <person name="Li C."/>
            <person name="Robertson H.M."/>
            <person name="Ji L."/>
            <person name="Meng X."/>
            <person name="Booth W."/>
            <person name="Chen Z."/>
            <person name="Childers C.P."/>
            <person name="Glastad K.M."/>
            <person name="Gokhale K."/>
            <person name="Gowin J."/>
            <person name="Gronenberg W."/>
            <person name="Hermansen R.A."/>
            <person name="Hu H."/>
            <person name="Hunt B.G."/>
            <person name="Huylmans A.K."/>
            <person name="Khalil S.M."/>
            <person name="Mitchell R.D."/>
            <person name="Munoz-Torres M.C."/>
            <person name="Mustard J.A."/>
            <person name="Pan H."/>
            <person name="Reese J.T."/>
            <person name="Scharf M.E."/>
            <person name="Sun F."/>
            <person name="Vogel H."/>
            <person name="Xiao J."/>
            <person name="Yang W."/>
            <person name="Yang Z."/>
            <person name="Yang Z."/>
            <person name="Zhou J."/>
            <person name="Zhu J."/>
            <person name="Brent C.S."/>
            <person name="Elsik C.G."/>
            <person name="Goodisman M.A."/>
            <person name="Liberles D.A."/>
            <person name="Roe R.M."/>
            <person name="Vargo E.L."/>
            <person name="Vilcinskas A."/>
            <person name="Wang J."/>
            <person name="Bornberg-Bauer E."/>
            <person name="Korb J."/>
            <person name="Zhang G."/>
            <person name="Liebig J."/>
        </authorList>
    </citation>
    <scope>NUCLEOTIDE SEQUENCE [LARGE SCALE GENOMIC DNA]</scope>
    <source>
        <tissue evidence="9">Whole organism</tissue>
    </source>
</reference>
<evidence type="ECO:0000313" key="10">
    <source>
        <dbReference type="Proteomes" id="UP000027135"/>
    </source>
</evidence>
<evidence type="ECO:0000256" key="8">
    <source>
        <dbReference type="RuleBase" id="RU363108"/>
    </source>
</evidence>
<evidence type="ECO:0000256" key="3">
    <source>
        <dbReference type="ARBA" id="ARBA00022692"/>
    </source>
</evidence>
<keyword evidence="3 8" id="KW-0812">Transmembrane</keyword>
<dbReference type="InParanoid" id="A0A067R762"/>
<feature type="transmembrane region" description="Helical" evidence="8">
    <location>
        <begin position="287"/>
        <end position="308"/>
    </location>
</feature>
<evidence type="ECO:0000256" key="5">
    <source>
        <dbReference type="ARBA" id="ARBA00023136"/>
    </source>
</evidence>
<dbReference type="EMBL" id="KK852657">
    <property type="protein sequence ID" value="KDR19191.1"/>
    <property type="molecule type" value="Genomic_DNA"/>
</dbReference>
<feature type="transmembrane region" description="Helical" evidence="8">
    <location>
        <begin position="128"/>
        <end position="149"/>
    </location>
</feature>
<comment type="function">
    <text evidence="8">Gustatory receptor which mediates acceptance or avoidance behavior, depending on its substrates.</text>
</comment>
<name>A0A067R762_ZOONE</name>
<keyword evidence="4 8" id="KW-1133">Transmembrane helix</keyword>
<proteinExistence type="inferred from homology"/>
<evidence type="ECO:0000313" key="9">
    <source>
        <dbReference type="EMBL" id="KDR19191.1"/>
    </source>
</evidence>
<keyword evidence="10" id="KW-1185">Reference proteome</keyword>
<feature type="transmembrane region" description="Helical" evidence="8">
    <location>
        <begin position="320"/>
        <end position="344"/>
    </location>
</feature>
<keyword evidence="5 8" id="KW-0472">Membrane</keyword>
<dbReference type="Proteomes" id="UP000027135">
    <property type="component" value="Unassembled WGS sequence"/>
</dbReference>